<gene>
    <name evidence="6" type="primary">Cd109</name>
    <name evidence="6" type="ORF">EVAR_33412_1</name>
</gene>
<dbReference type="PANTHER" id="PTHR11412:SF136">
    <property type="entry name" value="CD109 ANTIGEN"/>
    <property type="match status" value="1"/>
</dbReference>
<dbReference type="InterPro" id="IPR009048">
    <property type="entry name" value="A-macroglobulin_rcpt-bd"/>
</dbReference>
<dbReference type="GO" id="GO:0004866">
    <property type="term" value="F:endopeptidase inhibitor activity"/>
    <property type="evidence" value="ECO:0007669"/>
    <property type="project" value="InterPro"/>
</dbReference>
<dbReference type="GO" id="GO:0005615">
    <property type="term" value="C:extracellular space"/>
    <property type="evidence" value="ECO:0007669"/>
    <property type="project" value="InterPro"/>
</dbReference>
<dbReference type="AlphaFoldDB" id="A0A4C1W4F1"/>
<keyword evidence="7" id="KW-1185">Reference proteome</keyword>
<dbReference type="InterPro" id="IPR050473">
    <property type="entry name" value="A2M/Complement_sys"/>
</dbReference>
<proteinExistence type="predicted"/>
<evidence type="ECO:0000259" key="4">
    <source>
        <dbReference type="SMART" id="SM01360"/>
    </source>
</evidence>
<feature type="compositionally biased region" description="Polar residues" evidence="3">
    <location>
        <begin position="1"/>
        <end position="15"/>
    </location>
</feature>
<name>A0A4C1W4F1_EUMVA</name>
<organism evidence="6 7">
    <name type="scientific">Eumeta variegata</name>
    <name type="common">Bagworm moth</name>
    <name type="synonym">Eumeta japonica</name>
    <dbReference type="NCBI Taxonomy" id="151549"/>
    <lineage>
        <taxon>Eukaryota</taxon>
        <taxon>Metazoa</taxon>
        <taxon>Ecdysozoa</taxon>
        <taxon>Arthropoda</taxon>
        <taxon>Hexapoda</taxon>
        <taxon>Insecta</taxon>
        <taxon>Pterygota</taxon>
        <taxon>Neoptera</taxon>
        <taxon>Endopterygota</taxon>
        <taxon>Lepidoptera</taxon>
        <taxon>Glossata</taxon>
        <taxon>Ditrysia</taxon>
        <taxon>Tineoidea</taxon>
        <taxon>Psychidae</taxon>
        <taxon>Oiketicinae</taxon>
        <taxon>Eumeta</taxon>
    </lineage>
</organism>
<evidence type="ECO:0000256" key="2">
    <source>
        <dbReference type="ARBA" id="ARBA00022966"/>
    </source>
</evidence>
<feature type="domain" description="Alpha-macroglobulin receptor-binding" evidence="5">
    <location>
        <begin position="649"/>
        <end position="739"/>
    </location>
</feature>
<dbReference type="InterPro" id="IPR011626">
    <property type="entry name" value="Alpha-macroglobulin_TED"/>
</dbReference>
<dbReference type="InterPro" id="IPR008930">
    <property type="entry name" value="Terpenoid_cyclase/PrenylTrfase"/>
</dbReference>
<dbReference type="STRING" id="151549.A0A4C1W4F1"/>
<reference evidence="6 7" key="1">
    <citation type="journal article" date="2019" name="Commun. Biol.">
        <title>The bagworm genome reveals a unique fibroin gene that provides high tensile strength.</title>
        <authorList>
            <person name="Kono N."/>
            <person name="Nakamura H."/>
            <person name="Ohtoshi R."/>
            <person name="Tomita M."/>
            <person name="Numata K."/>
            <person name="Arakawa K."/>
        </authorList>
    </citation>
    <scope>NUCLEOTIDE SEQUENCE [LARGE SCALE GENOMIC DNA]</scope>
</reference>
<keyword evidence="2" id="KW-0882">Thioester bond</keyword>
<sequence>MTDHAAQSSQASLPETGTRAPQAGPYAFSRLPPPLAPRYYLTVSPQPTWMITNFTLGNDGKGSASRRTPMAAGEWSVGAFALHPTKGLGLAAPRTFTASTPLALTAELPAQLRRGEMLAAVVTVTSTLATDTDVELTFHNTEQYFEFEPLDNEVDSVKKIELYRRLRVRVPAHGSNSTAFLITAARRGEASIIVEAYGNGVSATLYRTIDVKEGYEEDLWTWMLLDARRGIARGNVSLTPRAGTRVQAVSFHVAGDPLVPALQAARRAPAPSADPAHALRPLAVASVLLDYLDVMEYEVSVAEELRAAAAAGYQRLVAYWRPAGYFAADVDGSVGDVWMTALAVRWLTRSAKYVAVSPTVAKAAARWLADAQMPDGSWQPPPVQQRHNQQAQKILPLTAHALLALQKAQGGELLYKDAITRAVEFVARNMSAEEEPYALAVAAAALAAARHPDASRALQLLDRHPNITATSRWWGKPLSGMEWRNPWLRGNSADKATAGWGLRALLAARIIDDSIPVAQYLLSTYHPDDLDPDVLESLSELAEAIKTSTKLRVSVTFQDSEEPRTFSIDNDNAFIMQTLLVRSYRNVSSVTEGRGLSLVGLSAVGRTNVTAPWPRYTLDPRIDNTSTAARLQLSICVGVFVPQGNETISGFTLLTVQLPSGFVADINTLTEMKTADHVSFARLSDGGTRVLAWLRPLAARERCATLAAPRVAPIANQKPGVATLVDLYDSKIDNKTTNAKQWLQSFESECTRFNLNGDTERISALRLFLNDSENDWYGSMLIQHGLDSLWKIWKMTKEIEKQIEQLLKNELIEESYSPFAAPVTLAFKRDEGKKSRLCIDFRDLNKIIIPQPQPFPLIEDLLEHLKHLSKLLDAIAEEGFRLKLTKCKFAAQSVRFLGHIVEGNTITPLKDNLRSIAEFPAPQNKKQIRQFLDHKPLENLNIKNRTDDELGDMTHYLSQYNFVIKYNPGKCNTEADCLSRNPVYESHENEEDKLKTVNIVRIEEILEDQNRNPTLKNKHSFIKENGHHARVFFQPPQTHPCDVCRSWPSCDRTCGASDRQVSPDYAHKDAANVFVLAITLLLTTLHRFV</sequence>
<dbReference type="SUPFAM" id="SSF48239">
    <property type="entry name" value="Terpenoid cyclases/Protein prenyltransferases"/>
    <property type="match status" value="1"/>
</dbReference>
<dbReference type="Gene3D" id="1.50.10.20">
    <property type="match status" value="1"/>
</dbReference>
<evidence type="ECO:0000256" key="1">
    <source>
        <dbReference type="ARBA" id="ARBA00022729"/>
    </source>
</evidence>
<dbReference type="SMART" id="SM01360">
    <property type="entry name" value="A2M"/>
    <property type="match status" value="1"/>
</dbReference>
<dbReference type="OrthoDB" id="9998011at2759"/>
<dbReference type="CDD" id="cd02891">
    <property type="entry name" value="A2M_like"/>
    <property type="match status" value="1"/>
</dbReference>
<dbReference type="EMBL" id="BGZK01000462">
    <property type="protein sequence ID" value="GBP44985.1"/>
    <property type="molecule type" value="Genomic_DNA"/>
</dbReference>
<comment type="caution">
    <text evidence="6">The sequence shown here is derived from an EMBL/GenBank/DDBJ whole genome shotgun (WGS) entry which is preliminary data.</text>
</comment>
<feature type="region of interest" description="Disordered" evidence="3">
    <location>
        <begin position="1"/>
        <end position="28"/>
    </location>
</feature>
<evidence type="ECO:0000259" key="5">
    <source>
        <dbReference type="SMART" id="SM01361"/>
    </source>
</evidence>
<dbReference type="InterPro" id="IPR036595">
    <property type="entry name" value="A-macroglobulin_rcpt-bd_sf"/>
</dbReference>
<dbReference type="Pfam" id="PF00207">
    <property type="entry name" value="A2M"/>
    <property type="match status" value="1"/>
</dbReference>
<dbReference type="PANTHER" id="PTHR11412">
    <property type="entry name" value="MACROGLOBULIN / COMPLEMENT"/>
    <property type="match status" value="1"/>
</dbReference>
<evidence type="ECO:0000313" key="7">
    <source>
        <dbReference type="Proteomes" id="UP000299102"/>
    </source>
</evidence>
<dbReference type="Proteomes" id="UP000299102">
    <property type="component" value="Unassembled WGS sequence"/>
</dbReference>
<dbReference type="Gene3D" id="2.60.40.10">
    <property type="entry name" value="Immunoglobulins"/>
    <property type="match status" value="1"/>
</dbReference>
<keyword evidence="1" id="KW-0732">Signal</keyword>
<dbReference type="Pfam" id="PF07678">
    <property type="entry name" value="TED_complement"/>
    <property type="match status" value="1"/>
</dbReference>
<protein>
    <submittedName>
        <fullName evidence="6">CD109 antigen</fullName>
    </submittedName>
</protein>
<evidence type="ECO:0000313" key="6">
    <source>
        <dbReference type="EMBL" id="GBP44985.1"/>
    </source>
</evidence>
<dbReference type="Gene3D" id="2.60.40.690">
    <property type="entry name" value="Alpha-macroglobulin, receptor-binding domain"/>
    <property type="match status" value="1"/>
</dbReference>
<dbReference type="SUPFAM" id="SSF56672">
    <property type="entry name" value="DNA/RNA polymerases"/>
    <property type="match status" value="1"/>
</dbReference>
<dbReference type="SMART" id="SM01361">
    <property type="entry name" value="A2M_recep"/>
    <property type="match status" value="1"/>
</dbReference>
<dbReference type="Pfam" id="PF07677">
    <property type="entry name" value="A2M_recep"/>
    <property type="match status" value="1"/>
</dbReference>
<evidence type="ECO:0000256" key="3">
    <source>
        <dbReference type="SAM" id="MobiDB-lite"/>
    </source>
</evidence>
<dbReference type="InterPro" id="IPR043502">
    <property type="entry name" value="DNA/RNA_pol_sf"/>
</dbReference>
<dbReference type="InterPro" id="IPR001599">
    <property type="entry name" value="Macroglobln_a2"/>
</dbReference>
<dbReference type="GO" id="GO:0071897">
    <property type="term" value="P:DNA biosynthetic process"/>
    <property type="evidence" value="ECO:0007669"/>
    <property type="project" value="UniProtKB-ARBA"/>
</dbReference>
<accession>A0A4C1W4F1</accession>
<dbReference type="Gene3D" id="3.10.10.10">
    <property type="entry name" value="HIV Type 1 Reverse Transcriptase, subunit A, domain 1"/>
    <property type="match status" value="1"/>
</dbReference>
<dbReference type="Gene3D" id="2.20.130.20">
    <property type="match status" value="1"/>
</dbReference>
<feature type="domain" description="Alpha-2-macroglobulin" evidence="4">
    <location>
        <begin position="48"/>
        <end position="138"/>
    </location>
</feature>
<dbReference type="InterPro" id="IPR013783">
    <property type="entry name" value="Ig-like_fold"/>
</dbReference>
<dbReference type="SUPFAM" id="SSF49410">
    <property type="entry name" value="Alpha-macroglobulin receptor domain"/>
    <property type="match status" value="1"/>
</dbReference>